<dbReference type="PANTHER" id="PTHR12994">
    <property type="entry name" value="SECERNIN"/>
    <property type="match status" value="1"/>
</dbReference>
<organism evidence="4 5">
    <name type="scientific">Ailuropoda melanoleuca</name>
    <name type="common">Giant panda</name>
    <dbReference type="NCBI Taxonomy" id="9646"/>
    <lineage>
        <taxon>Eukaryota</taxon>
        <taxon>Metazoa</taxon>
        <taxon>Chordata</taxon>
        <taxon>Craniata</taxon>
        <taxon>Vertebrata</taxon>
        <taxon>Euteleostomi</taxon>
        <taxon>Mammalia</taxon>
        <taxon>Eutheria</taxon>
        <taxon>Laurasiatheria</taxon>
        <taxon>Carnivora</taxon>
        <taxon>Caniformia</taxon>
        <taxon>Ursidae</taxon>
        <taxon>Ailuropoda</taxon>
    </lineage>
</organism>
<dbReference type="Gene3D" id="3.60.60.10">
    <property type="entry name" value="Penicillin V Acylase, Chain A"/>
    <property type="match status" value="1"/>
</dbReference>
<evidence type="ECO:0000256" key="3">
    <source>
        <dbReference type="SAM" id="MobiDB-lite"/>
    </source>
</evidence>
<comment type="similarity">
    <text evidence="1">Belongs to the peptidase C69 family. Secernin subfamily.</text>
</comment>
<feature type="compositionally biased region" description="Gly residues" evidence="3">
    <location>
        <begin position="219"/>
        <end position="230"/>
    </location>
</feature>
<dbReference type="InParanoid" id="A0A7N5JLG5"/>
<reference evidence="4 5" key="1">
    <citation type="journal article" date="2010" name="Nature">
        <title>The sequence and de novo assembly of the giant panda genome.</title>
        <authorList>
            <person name="Li R."/>
            <person name="Fan W."/>
            <person name="Tian G."/>
            <person name="Zhu H."/>
            <person name="He L."/>
            <person name="Cai J."/>
            <person name="Huang Q."/>
            <person name="Cai Q."/>
            <person name="Li B."/>
            <person name="Bai Y."/>
            <person name="Zhang Z."/>
            <person name="Zhang Y."/>
            <person name="Wang W."/>
            <person name="Li J."/>
            <person name="Wei F."/>
            <person name="Li H."/>
            <person name="Jian M."/>
            <person name="Li J."/>
            <person name="Zhang Z."/>
            <person name="Nielsen R."/>
            <person name="Li D."/>
            <person name="Gu W."/>
            <person name="Yang Z."/>
            <person name="Xuan Z."/>
            <person name="Ryder O.A."/>
            <person name="Leung F.C."/>
            <person name="Zhou Y."/>
            <person name="Cao J."/>
            <person name="Sun X."/>
            <person name="Fu Y."/>
            <person name="Fang X."/>
            <person name="Guo X."/>
            <person name="Wang B."/>
            <person name="Hou R."/>
            <person name="Shen F."/>
            <person name="Mu B."/>
            <person name="Ni P."/>
            <person name="Lin R."/>
            <person name="Qian W."/>
            <person name="Wang G."/>
            <person name="Yu C."/>
            <person name="Nie W."/>
            <person name="Wang J."/>
            <person name="Wu Z."/>
            <person name="Liang H."/>
            <person name="Min J."/>
            <person name="Wu Q."/>
            <person name="Cheng S."/>
            <person name="Ruan J."/>
            <person name="Wang M."/>
            <person name="Shi Z."/>
            <person name="Wen M."/>
            <person name="Liu B."/>
            <person name="Ren X."/>
            <person name="Zheng H."/>
            <person name="Dong D."/>
            <person name="Cook K."/>
            <person name="Shan G."/>
            <person name="Zhang H."/>
            <person name="Kosiol C."/>
            <person name="Xie X."/>
            <person name="Lu Z."/>
            <person name="Zheng H."/>
            <person name="Li Y."/>
            <person name="Steiner C.C."/>
            <person name="Lam T.T."/>
            <person name="Lin S."/>
            <person name="Zhang Q."/>
            <person name="Li G."/>
            <person name="Tian J."/>
            <person name="Gong T."/>
            <person name="Liu H."/>
            <person name="Zhang D."/>
            <person name="Fang L."/>
            <person name="Ye C."/>
            <person name="Zhang J."/>
            <person name="Hu W."/>
            <person name="Xu A."/>
            <person name="Ren Y."/>
            <person name="Zhang G."/>
            <person name="Bruford M.W."/>
            <person name="Li Q."/>
            <person name="Ma L."/>
            <person name="Guo Y."/>
            <person name="An N."/>
            <person name="Hu Y."/>
            <person name="Zheng Y."/>
            <person name="Shi Y."/>
            <person name="Li Z."/>
            <person name="Liu Q."/>
            <person name="Chen Y."/>
            <person name="Zhao J."/>
            <person name="Qu N."/>
            <person name="Zhao S."/>
            <person name="Tian F."/>
            <person name="Wang X."/>
            <person name="Wang H."/>
            <person name="Xu L."/>
            <person name="Liu X."/>
            <person name="Vinar T."/>
            <person name="Wang Y."/>
            <person name="Lam T.W."/>
            <person name="Yiu S.M."/>
            <person name="Liu S."/>
            <person name="Zhang H."/>
            <person name="Li D."/>
            <person name="Huang Y."/>
            <person name="Wang X."/>
            <person name="Yang G."/>
            <person name="Jiang Z."/>
            <person name="Wang J."/>
            <person name="Qin N."/>
            <person name="Li L."/>
            <person name="Li J."/>
            <person name="Bolund L."/>
            <person name="Kristiansen K."/>
            <person name="Wong G.K."/>
            <person name="Olson M."/>
            <person name="Zhang X."/>
            <person name="Li S."/>
            <person name="Yang H."/>
            <person name="Wang J."/>
            <person name="Wang J."/>
        </authorList>
    </citation>
    <scope>NUCLEOTIDE SEQUENCE [LARGE SCALE GENOMIC DNA]</scope>
</reference>
<sequence length="585" mass="63992">MQGSGAVADLGIRLRPSSSAPHAREGCRRCWKEGDLLVYQPGPRLTFSLLVCKMGIPTPSLSGLSLSRPYLQCTYIEVDQVSKTHAVILSRPSWLWGAEMGANEHGVCIGNEAVWTKEPVGEGEALLGMDLLRLALERSRCALEALHVIAGLLERYGQGGSCREDPAPFCYHNTFLLADRTEAWVLETAGRLWAAQRIQGESPALGLASRRRPHVPALGDGGMGAGGGQGRADPGAHLSGSRHTPKEVGDKPTGDPFFRLHLLKSSCALDCRFLWGAFLDSLAVRFPLYMQAGASSWHSPQLHVPIYRCLPPHEGRLVSAPPCSRHLARSGCFVIYEPPPPTPSTEGARNISNQLSIGTDISAEHSELRTHARAQGWWGGQSTFDFAQVFSLTQQPVRMEAAKARFQAGRELLRQHRGGITAEVMMGILRNKESGICMDSGGFRTTASMVSILPRDPAQPCVHFLTATPDPSRSVFKPFIFGAGVAQAPQVLSPTFGAQDPVRTQPRFQTQVDRRHTLYRGHQVALGLMEKEQDRGQQLQQKQRDLEQEGLEAVRGLLAGEWAPPPQELGALFQTFVERESQVYA</sequence>
<protein>
    <recommendedName>
        <fullName evidence="2">Secernin-2</fullName>
    </recommendedName>
</protein>
<dbReference type="GO" id="GO:0070004">
    <property type="term" value="F:cysteine-type exopeptidase activity"/>
    <property type="evidence" value="ECO:0007669"/>
    <property type="project" value="InterPro"/>
</dbReference>
<name>A0A7N5JLG5_AILME</name>
<gene>
    <name evidence="4" type="primary">SCRN2</name>
</gene>
<accession>A0A7N5JLG5</accession>
<keyword evidence="5" id="KW-1185">Reference proteome</keyword>
<proteinExistence type="inferred from homology"/>
<feature type="region of interest" description="Disordered" evidence="3">
    <location>
        <begin position="216"/>
        <end position="251"/>
    </location>
</feature>
<evidence type="ECO:0000256" key="2">
    <source>
        <dbReference type="ARBA" id="ARBA00040986"/>
    </source>
</evidence>
<dbReference type="Ensembl" id="ENSAMET00000037791.1">
    <property type="protein sequence ID" value="ENSAMEP00000025194.1"/>
    <property type="gene ID" value="ENSAMEG00000004751.2"/>
</dbReference>
<reference evidence="4" key="3">
    <citation type="submission" date="2025-09" db="UniProtKB">
        <authorList>
            <consortium name="Ensembl"/>
        </authorList>
    </citation>
    <scope>IDENTIFICATION</scope>
</reference>
<dbReference type="PANTHER" id="PTHR12994:SF16">
    <property type="entry name" value="SECERNIN-2"/>
    <property type="match status" value="1"/>
</dbReference>
<evidence type="ECO:0000313" key="4">
    <source>
        <dbReference type="Ensembl" id="ENSAMEP00000025194.1"/>
    </source>
</evidence>
<dbReference type="GO" id="GO:0016805">
    <property type="term" value="F:dipeptidase activity"/>
    <property type="evidence" value="ECO:0007669"/>
    <property type="project" value="InterPro"/>
</dbReference>
<evidence type="ECO:0000256" key="1">
    <source>
        <dbReference type="ARBA" id="ARBA00005705"/>
    </source>
</evidence>
<dbReference type="InterPro" id="IPR005322">
    <property type="entry name" value="Peptidase_C69"/>
</dbReference>
<reference evidence="4" key="2">
    <citation type="submission" date="2025-08" db="UniProtKB">
        <authorList>
            <consortium name="Ensembl"/>
        </authorList>
    </citation>
    <scope>IDENTIFICATION</scope>
</reference>
<evidence type="ECO:0000313" key="5">
    <source>
        <dbReference type="Proteomes" id="UP000008912"/>
    </source>
</evidence>
<dbReference type="GO" id="GO:0006508">
    <property type="term" value="P:proteolysis"/>
    <property type="evidence" value="ECO:0007669"/>
    <property type="project" value="InterPro"/>
</dbReference>
<dbReference type="Proteomes" id="UP000008912">
    <property type="component" value="Unassembled WGS sequence"/>
</dbReference>
<dbReference type="AlphaFoldDB" id="A0A7N5JLG5"/>
<dbReference type="GeneTree" id="ENSGT00390000013474"/>